<keyword evidence="3" id="KW-1185">Reference proteome</keyword>
<gene>
    <name evidence="2" type="ORF">E2C01_099615</name>
</gene>
<feature type="compositionally biased region" description="Basic and acidic residues" evidence="1">
    <location>
        <begin position="67"/>
        <end position="85"/>
    </location>
</feature>
<dbReference type="EMBL" id="VSRR010138789">
    <property type="protein sequence ID" value="MPD03954.1"/>
    <property type="molecule type" value="Genomic_DNA"/>
</dbReference>
<comment type="caution">
    <text evidence="2">The sequence shown here is derived from an EMBL/GenBank/DDBJ whole genome shotgun (WGS) entry which is preliminary data.</text>
</comment>
<organism evidence="2 3">
    <name type="scientific">Portunus trituberculatus</name>
    <name type="common">Swimming crab</name>
    <name type="synonym">Neptunus trituberculatus</name>
    <dbReference type="NCBI Taxonomy" id="210409"/>
    <lineage>
        <taxon>Eukaryota</taxon>
        <taxon>Metazoa</taxon>
        <taxon>Ecdysozoa</taxon>
        <taxon>Arthropoda</taxon>
        <taxon>Crustacea</taxon>
        <taxon>Multicrustacea</taxon>
        <taxon>Malacostraca</taxon>
        <taxon>Eumalacostraca</taxon>
        <taxon>Eucarida</taxon>
        <taxon>Decapoda</taxon>
        <taxon>Pleocyemata</taxon>
        <taxon>Brachyura</taxon>
        <taxon>Eubrachyura</taxon>
        <taxon>Portunoidea</taxon>
        <taxon>Portunidae</taxon>
        <taxon>Portuninae</taxon>
        <taxon>Portunus</taxon>
    </lineage>
</organism>
<evidence type="ECO:0000313" key="3">
    <source>
        <dbReference type="Proteomes" id="UP000324222"/>
    </source>
</evidence>
<protein>
    <submittedName>
        <fullName evidence="2">Uncharacterized protein</fullName>
    </submittedName>
</protein>
<reference evidence="2 3" key="1">
    <citation type="submission" date="2019-05" db="EMBL/GenBank/DDBJ databases">
        <title>Another draft genome of Portunus trituberculatus and its Hox gene families provides insights of decapod evolution.</title>
        <authorList>
            <person name="Jeong J.-H."/>
            <person name="Song I."/>
            <person name="Kim S."/>
            <person name="Choi T."/>
            <person name="Kim D."/>
            <person name="Ryu S."/>
            <person name="Kim W."/>
        </authorList>
    </citation>
    <scope>NUCLEOTIDE SEQUENCE [LARGE SCALE GENOMIC DNA]</scope>
    <source>
        <tissue evidence="2">Muscle</tissue>
    </source>
</reference>
<name>A0A5B7KB82_PORTR</name>
<proteinExistence type="predicted"/>
<evidence type="ECO:0000256" key="1">
    <source>
        <dbReference type="SAM" id="MobiDB-lite"/>
    </source>
</evidence>
<accession>A0A5B7KB82</accession>
<evidence type="ECO:0000313" key="2">
    <source>
        <dbReference type="EMBL" id="MPD03954.1"/>
    </source>
</evidence>
<dbReference type="AlphaFoldDB" id="A0A5B7KB82"/>
<dbReference type="Proteomes" id="UP000324222">
    <property type="component" value="Unassembled WGS sequence"/>
</dbReference>
<feature type="region of interest" description="Disordered" evidence="1">
    <location>
        <begin position="54"/>
        <end position="85"/>
    </location>
</feature>
<sequence length="85" mass="9772">MHPYIQTQDEGKLAGESWAGVYTRAVVERSHFRVDRLRIAGRGWAVRCSSPRCRLGRGGERGGSSEQRQKVQWGREVKSRKRCEK</sequence>